<accession>A0AAD8FPI5</accession>
<dbReference type="InterPro" id="IPR011029">
    <property type="entry name" value="DEATH-like_dom_sf"/>
</dbReference>
<dbReference type="EMBL" id="JAGXEW010000773">
    <property type="protein sequence ID" value="KAK1135352.1"/>
    <property type="molecule type" value="Genomic_DNA"/>
</dbReference>
<dbReference type="GO" id="GO:0042981">
    <property type="term" value="P:regulation of apoptotic process"/>
    <property type="evidence" value="ECO:0007669"/>
    <property type="project" value="InterPro"/>
</dbReference>
<comment type="caution">
    <text evidence="3">The sequence shown here is derived from an EMBL/GenBank/DDBJ whole genome shotgun (WGS) entry which is preliminary data.</text>
</comment>
<reference evidence="3" key="1">
    <citation type="submission" date="2022-02" db="EMBL/GenBank/DDBJ databases">
        <title>Atlantic sturgeon de novo genome assembly.</title>
        <authorList>
            <person name="Stock M."/>
            <person name="Klopp C."/>
            <person name="Guiguen Y."/>
            <person name="Cabau C."/>
            <person name="Parinello H."/>
            <person name="Santidrian Yebra-Pimentel E."/>
            <person name="Kuhl H."/>
            <person name="Dirks R.P."/>
            <person name="Guessner J."/>
            <person name="Wuertz S."/>
            <person name="Du K."/>
            <person name="Schartl M."/>
        </authorList>
    </citation>
    <scope>NUCLEOTIDE SEQUENCE</scope>
    <source>
        <strain evidence="3">STURGEONOMICS-FGT-2020</strain>
        <tissue evidence="3">Whole blood</tissue>
    </source>
</reference>
<keyword evidence="4" id="KW-1185">Reference proteome</keyword>
<name>A0AAD8FPI5_ACIOX</name>
<evidence type="ECO:0000256" key="1">
    <source>
        <dbReference type="SAM" id="MobiDB-lite"/>
    </source>
</evidence>
<feature type="compositionally biased region" description="Polar residues" evidence="1">
    <location>
        <begin position="17"/>
        <end position="29"/>
    </location>
</feature>
<organism evidence="3 4">
    <name type="scientific">Acipenser oxyrinchus oxyrinchus</name>
    <dbReference type="NCBI Taxonomy" id="40147"/>
    <lineage>
        <taxon>Eukaryota</taxon>
        <taxon>Metazoa</taxon>
        <taxon>Chordata</taxon>
        <taxon>Craniata</taxon>
        <taxon>Vertebrata</taxon>
        <taxon>Euteleostomi</taxon>
        <taxon>Actinopterygii</taxon>
        <taxon>Chondrostei</taxon>
        <taxon>Acipenseriformes</taxon>
        <taxon>Acipenseridae</taxon>
        <taxon>Acipenser</taxon>
    </lineage>
</organism>
<feature type="region of interest" description="Disordered" evidence="1">
    <location>
        <begin position="1"/>
        <end position="32"/>
    </location>
</feature>
<dbReference type="Gene3D" id="1.10.533.10">
    <property type="entry name" value="Death Domain, Fas"/>
    <property type="match status" value="1"/>
</dbReference>
<evidence type="ECO:0000313" key="3">
    <source>
        <dbReference type="EMBL" id="KAK1135352.1"/>
    </source>
</evidence>
<dbReference type="InterPro" id="IPR001315">
    <property type="entry name" value="CARD"/>
</dbReference>
<evidence type="ECO:0000313" key="4">
    <source>
        <dbReference type="Proteomes" id="UP001230051"/>
    </source>
</evidence>
<proteinExistence type="predicted"/>
<evidence type="ECO:0000259" key="2">
    <source>
        <dbReference type="PROSITE" id="PS50209"/>
    </source>
</evidence>
<dbReference type="AlphaFoldDB" id="A0AAD8FPI5"/>
<sequence>MQEMKQLSDGEVEEVQKQASTQRRTSHLTSMVMKKGDDIRENFIFKVTGKDPEFYAIHCPDLDPVNRLMQVQSQFVERVSDAVMEGLLKDMLEMKVLSDEDVKEVR</sequence>
<dbReference type="PROSITE" id="PS50209">
    <property type="entry name" value="CARD"/>
    <property type="match status" value="1"/>
</dbReference>
<dbReference type="SUPFAM" id="SSF47986">
    <property type="entry name" value="DEATH domain"/>
    <property type="match status" value="1"/>
</dbReference>
<protein>
    <recommendedName>
        <fullName evidence="2">CARD domain-containing protein</fullName>
    </recommendedName>
</protein>
<gene>
    <name evidence="3" type="ORF">AOXY_G38150</name>
</gene>
<feature type="domain" description="CARD" evidence="2">
    <location>
        <begin position="68"/>
        <end position="106"/>
    </location>
</feature>
<dbReference type="Proteomes" id="UP001230051">
    <property type="component" value="Unassembled WGS sequence"/>
</dbReference>